<dbReference type="Gene3D" id="1.10.287.130">
    <property type="match status" value="1"/>
</dbReference>
<dbReference type="SMART" id="SM00387">
    <property type="entry name" value="HATPase_c"/>
    <property type="match status" value="1"/>
</dbReference>
<dbReference type="KEGG" id="rfo:REIFOR_02191"/>
<gene>
    <name evidence="14" type="primary">phoQ</name>
    <name evidence="14" type="ORF">REIFOR_02191</name>
</gene>
<dbReference type="InterPro" id="IPR050428">
    <property type="entry name" value="TCS_sensor_his_kinase"/>
</dbReference>
<dbReference type="EC" id="2.7.13.3" evidence="3"/>
<evidence type="ECO:0000256" key="1">
    <source>
        <dbReference type="ARBA" id="ARBA00000085"/>
    </source>
</evidence>
<evidence type="ECO:0000256" key="2">
    <source>
        <dbReference type="ARBA" id="ARBA00004370"/>
    </source>
</evidence>
<evidence type="ECO:0000256" key="6">
    <source>
        <dbReference type="ARBA" id="ARBA00022692"/>
    </source>
</evidence>
<evidence type="ECO:0000313" key="14">
    <source>
        <dbReference type="EMBL" id="ATX77324.1"/>
    </source>
</evidence>
<evidence type="ECO:0000256" key="8">
    <source>
        <dbReference type="ARBA" id="ARBA00022989"/>
    </source>
</evidence>
<keyword evidence="4" id="KW-0597">Phosphoprotein</keyword>
<comment type="catalytic activity">
    <reaction evidence="1">
        <text>ATP + protein L-histidine = ADP + protein N-phospho-L-histidine.</text>
        <dbReference type="EC" id="2.7.13.3"/>
    </reaction>
</comment>
<dbReference type="Pfam" id="PF00672">
    <property type="entry name" value="HAMP"/>
    <property type="match status" value="1"/>
</dbReference>
<keyword evidence="6 11" id="KW-0812">Transmembrane</keyword>
<dbReference type="InterPro" id="IPR003660">
    <property type="entry name" value="HAMP_dom"/>
</dbReference>
<dbReference type="GO" id="GO:0005524">
    <property type="term" value="F:ATP binding"/>
    <property type="evidence" value="ECO:0007669"/>
    <property type="project" value="UniProtKB-KW"/>
</dbReference>
<feature type="domain" description="Histidine kinase" evidence="12">
    <location>
        <begin position="250"/>
        <end position="451"/>
    </location>
</feature>
<evidence type="ECO:0000259" key="12">
    <source>
        <dbReference type="PROSITE" id="PS50109"/>
    </source>
</evidence>
<dbReference type="PANTHER" id="PTHR45436">
    <property type="entry name" value="SENSOR HISTIDINE KINASE YKOH"/>
    <property type="match status" value="1"/>
</dbReference>
<protein>
    <recommendedName>
        <fullName evidence="3">histidine kinase</fullName>
        <ecNumber evidence="3">2.7.13.3</ecNumber>
    </recommendedName>
</protein>
<name>A0A2K8KVW1_9GAMM</name>
<evidence type="ECO:0000256" key="9">
    <source>
        <dbReference type="ARBA" id="ARBA00023012"/>
    </source>
</evidence>
<evidence type="ECO:0000256" key="3">
    <source>
        <dbReference type="ARBA" id="ARBA00012438"/>
    </source>
</evidence>
<proteinExistence type="predicted"/>
<accession>A0A2K8KVW1</accession>
<feature type="transmembrane region" description="Helical" evidence="11">
    <location>
        <begin position="171"/>
        <end position="194"/>
    </location>
</feature>
<dbReference type="Pfam" id="PF02518">
    <property type="entry name" value="HATPase_c"/>
    <property type="match status" value="1"/>
</dbReference>
<evidence type="ECO:0000256" key="7">
    <source>
        <dbReference type="ARBA" id="ARBA00022777"/>
    </source>
</evidence>
<dbReference type="Proteomes" id="UP000229757">
    <property type="component" value="Chromosome"/>
</dbReference>
<evidence type="ECO:0000313" key="15">
    <source>
        <dbReference type="Proteomes" id="UP000229757"/>
    </source>
</evidence>
<keyword evidence="10 11" id="KW-0472">Membrane</keyword>
<sequence length="451" mass="49975">MTAAGSFSLTRRLLISAALLMSFFLGLTGLALDRAFVNSQLAGQSERLFIRVFNLLSLAELDDITLSLPAILREERFNAPESGLIGIVLDANRQSAWESQSSEWFSELAWLRAKPSLVPGGEEFGAYGGYVYQRNGFVWEDATGQDRYFEFWVLEDAGPYNRSIQTFRRQLWGGLGAASVALLALMFLVTAWGLKPLRQLALHLNRIRSGDADQLVGRYPTELTPLTDSLNQLLKAEQHQRERYRKAMADLAHSLKTPLSVIRTLSAGEQSSLNEQVDRMDQIVRYQLQRAVTDARSGPVLGQRCDLHGVVVRLASALEKAYRSEDKVLDIPELDRTLFVAMDSNDVLEVLGNLIENGFKYGRSVIGVSYEQRPDTQSVVLVHVDDDGPGLSELARVEVLTRGKRLDTIQPGHGIGLAMVNDILASYRVELQIGNGPLGGARFSMALPIAR</sequence>
<keyword evidence="7 14" id="KW-0418">Kinase</keyword>
<organism evidence="14 15">
    <name type="scientific">Reinekea forsetii</name>
    <dbReference type="NCBI Taxonomy" id="1336806"/>
    <lineage>
        <taxon>Bacteria</taxon>
        <taxon>Pseudomonadati</taxon>
        <taxon>Pseudomonadota</taxon>
        <taxon>Gammaproteobacteria</taxon>
        <taxon>Oceanospirillales</taxon>
        <taxon>Saccharospirillaceae</taxon>
        <taxon>Reinekea</taxon>
    </lineage>
</organism>
<dbReference type="GO" id="GO:0005886">
    <property type="term" value="C:plasma membrane"/>
    <property type="evidence" value="ECO:0007669"/>
    <property type="project" value="TreeGrafter"/>
</dbReference>
<dbReference type="PRINTS" id="PR00344">
    <property type="entry name" value="BCTRLSENSOR"/>
</dbReference>
<dbReference type="EMBL" id="CP011797">
    <property type="protein sequence ID" value="ATX77324.1"/>
    <property type="molecule type" value="Genomic_DNA"/>
</dbReference>
<evidence type="ECO:0000256" key="11">
    <source>
        <dbReference type="SAM" id="Phobius"/>
    </source>
</evidence>
<dbReference type="InterPro" id="IPR036890">
    <property type="entry name" value="HATPase_C_sf"/>
</dbReference>
<keyword evidence="9" id="KW-0902">Two-component regulatory system</keyword>
<keyword evidence="5 14" id="KW-0808">Transferase</keyword>
<dbReference type="InterPro" id="IPR036097">
    <property type="entry name" value="HisK_dim/P_sf"/>
</dbReference>
<dbReference type="PROSITE" id="PS50885">
    <property type="entry name" value="HAMP"/>
    <property type="match status" value="1"/>
</dbReference>
<dbReference type="InterPro" id="IPR005467">
    <property type="entry name" value="His_kinase_dom"/>
</dbReference>
<dbReference type="OrthoDB" id="9809567at2"/>
<comment type="subcellular location">
    <subcellularLocation>
        <location evidence="2">Membrane</location>
    </subcellularLocation>
</comment>
<dbReference type="Gene3D" id="3.30.565.10">
    <property type="entry name" value="Histidine kinase-like ATPase, C-terminal domain"/>
    <property type="match status" value="1"/>
</dbReference>
<dbReference type="AlphaFoldDB" id="A0A2K8KVW1"/>
<dbReference type="PANTHER" id="PTHR45436:SF4">
    <property type="entry name" value="SENSOR PROTEIN PHOQ"/>
    <property type="match status" value="1"/>
</dbReference>
<evidence type="ECO:0000259" key="13">
    <source>
        <dbReference type="PROSITE" id="PS50885"/>
    </source>
</evidence>
<dbReference type="SUPFAM" id="SSF55874">
    <property type="entry name" value="ATPase domain of HSP90 chaperone/DNA topoisomerase II/histidine kinase"/>
    <property type="match status" value="1"/>
</dbReference>
<dbReference type="PROSITE" id="PS50109">
    <property type="entry name" value="HIS_KIN"/>
    <property type="match status" value="1"/>
</dbReference>
<keyword evidence="8 11" id="KW-1133">Transmembrane helix</keyword>
<evidence type="ECO:0000256" key="10">
    <source>
        <dbReference type="ARBA" id="ARBA00023136"/>
    </source>
</evidence>
<evidence type="ECO:0000256" key="4">
    <source>
        <dbReference type="ARBA" id="ARBA00022553"/>
    </source>
</evidence>
<dbReference type="InterPro" id="IPR004358">
    <property type="entry name" value="Sig_transdc_His_kin-like_C"/>
</dbReference>
<dbReference type="RefSeq" id="WP_100257595.1">
    <property type="nucleotide sequence ID" value="NZ_CP011797.1"/>
</dbReference>
<dbReference type="InterPro" id="IPR003594">
    <property type="entry name" value="HATPase_dom"/>
</dbReference>
<evidence type="ECO:0000256" key="5">
    <source>
        <dbReference type="ARBA" id="ARBA00022679"/>
    </source>
</evidence>
<reference evidence="14 15" key="1">
    <citation type="journal article" date="2017" name="Environ. Microbiol.">
        <title>Genomic and physiological analyses of 'Reinekea forsetii' reveal a versatile opportunistic lifestyle during spring algae blooms.</title>
        <authorList>
            <person name="Avci B."/>
            <person name="Hahnke R.L."/>
            <person name="Chafee M."/>
            <person name="Fischer T."/>
            <person name="Gruber-Vodicka H."/>
            <person name="Tegetmeyer H.E."/>
            <person name="Harder J."/>
            <person name="Fuchs B.M."/>
            <person name="Amann R.I."/>
            <person name="Teeling H."/>
        </authorList>
    </citation>
    <scope>NUCLEOTIDE SEQUENCE [LARGE SCALE GENOMIC DNA]</scope>
    <source>
        <strain evidence="14 15">Hel1_31_D35</strain>
    </source>
</reference>
<dbReference type="SUPFAM" id="SSF47384">
    <property type="entry name" value="Homodimeric domain of signal transducing histidine kinase"/>
    <property type="match status" value="1"/>
</dbReference>
<feature type="domain" description="HAMP" evidence="13">
    <location>
        <begin position="191"/>
        <end position="242"/>
    </location>
</feature>
<feature type="transmembrane region" description="Helical" evidence="11">
    <location>
        <begin position="12"/>
        <end position="32"/>
    </location>
</feature>
<dbReference type="GO" id="GO:0000155">
    <property type="term" value="F:phosphorelay sensor kinase activity"/>
    <property type="evidence" value="ECO:0007669"/>
    <property type="project" value="InterPro"/>
</dbReference>
<keyword evidence="15" id="KW-1185">Reference proteome</keyword>